<reference evidence="5" key="1">
    <citation type="submission" date="2021-03" db="EMBL/GenBank/DDBJ databases">
        <authorList>
            <person name="Tagirdzhanova G."/>
        </authorList>
    </citation>
    <scope>NUCLEOTIDE SEQUENCE</scope>
</reference>
<dbReference type="Gene3D" id="3.30.70.100">
    <property type="match status" value="1"/>
</dbReference>
<dbReference type="InterPro" id="IPR006121">
    <property type="entry name" value="HMA_dom"/>
</dbReference>
<gene>
    <name evidence="5" type="primary">CCS1</name>
    <name evidence="5" type="ORF">HETSPECPRED_003929</name>
</gene>
<dbReference type="OrthoDB" id="666972at2759"/>
<evidence type="ECO:0000313" key="5">
    <source>
        <dbReference type="EMBL" id="CAF9919042.1"/>
    </source>
</evidence>
<dbReference type="EMBL" id="CAJPDS010000023">
    <property type="protein sequence ID" value="CAF9919042.1"/>
    <property type="molecule type" value="Genomic_DNA"/>
</dbReference>
<dbReference type="SUPFAM" id="SSF55008">
    <property type="entry name" value="HMA, heavy metal-associated domain"/>
    <property type="match status" value="1"/>
</dbReference>
<dbReference type="AlphaFoldDB" id="A0A8H3I8P4"/>
<keyword evidence="6" id="KW-1185">Reference proteome</keyword>
<name>A0A8H3I8P4_9LECA</name>
<dbReference type="InterPro" id="IPR036163">
    <property type="entry name" value="HMA_dom_sf"/>
</dbReference>
<dbReference type="Pfam" id="PF00403">
    <property type="entry name" value="HMA"/>
    <property type="match status" value="1"/>
</dbReference>
<dbReference type="SUPFAM" id="SSF49329">
    <property type="entry name" value="Cu,Zn superoxide dismutase-like"/>
    <property type="match status" value="1"/>
</dbReference>
<comment type="cofactor">
    <cofactor evidence="1">
        <name>Cu(2+)</name>
        <dbReference type="ChEBI" id="CHEBI:29036"/>
    </cofactor>
</comment>
<comment type="similarity">
    <text evidence="2">Belongs to the CCS1 family.</text>
</comment>
<evidence type="ECO:0000256" key="1">
    <source>
        <dbReference type="ARBA" id="ARBA00001973"/>
    </source>
</evidence>
<dbReference type="Proteomes" id="UP000664521">
    <property type="component" value="Unassembled WGS sequence"/>
</dbReference>
<evidence type="ECO:0000256" key="3">
    <source>
        <dbReference type="ARBA" id="ARBA00016103"/>
    </source>
</evidence>
<organism evidence="5 6">
    <name type="scientific">Heterodermia speciosa</name>
    <dbReference type="NCBI Taxonomy" id="116794"/>
    <lineage>
        <taxon>Eukaryota</taxon>
        <taxon>Fungi</taxon>
        <taxon>Dikarya</taxon>
        <taxon>Ascomycota</taxon>
        <taxon>Pezizomycotina</taxon>
        <taxon>Lecanoromycetes</taxon>
        <taxon>OSLEUM clade</taxon>
        <taxon>Lecanoromycetidae</taxon>
        <taxon>Caliciales</taxon>
        <taxon>Physciaceae</taxon>
        <taxon>Heterodermia</taxon>
    </lineage>
</organism>
<dbReference type="Gene3D" id="2.60.40.200">
    <property type="entry name" value="Superoxide dismutase, copper/zinc binding domain"/>
    <property type="match status" value="1"/>
</dbReference>
<sequence>MSLFATKRALFTSVATASVAGAFYYTYSPSRYAAAPTKMLPAYEATFSVALECDECVKDISSALEKLPGIQSTTFSIPTSMLTTTGTTPPSAIISAIQSTGRPAILRGSGRSNSAAVCILELPPTPLSSNSDLRPTPNLVRGLIRLIELSAPPSPPPPPVQSNAALGVDQDPVTLLDLTLTGMMPGTYVASLRRSGDISEGAKSMGKVFSGLQDTRNGELGEVKVNEEGRGELVGEINWPIWEAVGRGIIVQREGGGESASEIKDDGGREEVVVGVVARSAGVWENEKVVCGCSGKTVWEEREEMVGKGMV</sequence>
<protein>
    <recommendedName>
        <fullName evidence="3">Superoxide dismutase 1 copper chaperone</fullName>
    </recommendedName>
</protein>
<feature type="domain" description="HMA" evidence="4">
    <location>
        <begin position="42"/>
        <end position="105"/>
    </location>
</feature>
<comment type="caution">
    <text evidence="5">The sequence shown here is derived from an EMBL/GenBank/DDBJ whole genome shotgun (WGS) entry which is preliminary data.</text>
</comment>
<accession>A0A8H3I8P4</accession>
<evidence type="ECO:0000256" key="2">
    <source>
        <dbReference type="ARBA" id="ARBA00010636"/>
    </source>
</evidence>
<dbReference type="GO" id="GO:0006801">
    <property type="term" value="P:superoxide metabolic process"/>
    <property type="evidence" value="ECO:0007669"/>
    <property type="project" value="InterPro"/>
</dbReference>
<dbReference type="GO" id="GO:0046872">
    <property type="term" value="F:metal ion binding"/>
    <property type="evidence" value="ECO:0007669"/>
    <property type="project" value="InterPro"/>
</dbReference>
<proteinExistence type="inferred from homology"/>
<dbReference type="PROSITE" id="PS50846">
    <property type="entry name" value="HMA_2"/>
    <property type="match status" value="1"/>
</dbReference>
<evidence type="ECO:0000313" key="6">
    <source>
        <dbReference type="Proteomes" id="UP000664521"/>
    </source>
</evidence>
<dbReference type="InterPro" id="IPR036423">
    <property type="entry name" value="SOD-like_Cu/Zn_dom_sf"/>
</dbReference>
<dbReference type="CDD" id="cd00371">
    <property type="entry name" value="HMA"/>
    <property type="match status" value="1"/>
</dbReference>
<evidence type="ECO:0000259" key="4">
    <source>
        <dbReference type="PROSITE" id="PS50846"/>
    </source>
</evidence>